<keyword evidence="2" id="KW-0472">Membrane</keyword>
<dbReference type="STRING" id="1817822.A2826_02550"/>
<organism evidence="4 5">
    <name type="scientific">Candidatus Doudnabacteria bacterium RIFCSPHIGHO2_01_FULL_43_23</name>
    <dbReference type="NCBI Taxonomy" id="1817822"/>
    <lineage>
        <taxon>Bacteria</taxon>
        <taxon>Candidatus Doudnaibacteriota</taxon>
    </lineage>
</organism>
<accession>A0A1F5NWY1</accession>
<evidence type="ECO:0000313" key="5">
    <source>
        <dbReference type="Proteomes" id="UP000177912"/>
    </source>
</evidence>
<keyword evidence="2" id="KW-0812">Transmembrane</keyword>
<sequence>MFEDRYTGPTQESFFRRFIMNRIFVYGMLAGIIIGGGVFSAYSVISIGEDIYPEKTTSEIIESFGQLLISGDRPLAGEKNKEVNILLLGVGGNGYYGNMLTDTIIIASLRPGEKPVDTEVVLLSVPRDLWVQVPDVPGYRKINEAFLYGELKEKGKGYLLLGEVLEEWTGLAIDYYAVGNFDAFEDTIDLVGGVDVDVKQAFSDFSYPDKNKGYLPPITFEEGFQHMDGERALIYARSRKGNNGEGSDFARSQRQQKILIAFKEKLSSFNYLISMTTISKIAESISGSFTTDLELWEMKRLYDLTKEIPNQNFKTVNFDPRTTGMLCSGIDSETQLYAIKLCEGKTFGDLHNFVEERF</sequence>
<evidence type="ECO:0000313" key="4">
    <source>
        <dbReference type="EMBL" id="OGE81830.1"/>
    </source>
</evidence>
<dbReference type="InterPro" id="IPR050922">
    <property type="entry name" value="LytR/CpsA/Psr_CW_biosynth"/>
</dbReference>
<dbReference type="PANTHER" id="PTHR33392">
    <property type="entry name" value="POLYISOPRENYL-TEICHOIC ACID--PEPTIDOGLYCAN TEICHOIC ACID TRANSFERASE TAGU"/>
    <property type="match status" value="1"/>
</dbReference>
<proteinExistence type="inferred from homology"/>
<dbReference type="Proteomes" id="UP000177912">
    <property type="component" value="Unassembled WGS sequence"/>
</dbReference>
<comment type="caution">
    <text evidence="4">The sequence shown here is derived from an EMBL/GenBank/DDBJ whole genome shotgun (WGS) entry which is preliminary data.</text>
</comment>
<dbReference type="PANTHER" id="PTHR33392:SF6">
    <property type="entry name" value="POLYISOPRENYL-TEICHOIC ACID--PEPTIDOGLYCAN TEICHOIC ACID TRANSFERASE TAGU"/>
    <property type="match status" value="1"/>
</dbReference>
<evidence type="ECO:0000259" key="3">
    <source>
        <dbReference type="Pfam" id="PF03816"/>
    </source>
</evidence>
<name>A0A1F5NWY1_9BACT</name>
<dbReference type="InterPro" id="IPR004474">
    <property type="entry name" value="LytR_CpsA_psr"/>
</dbReference>
<dbReference type="AlphaFoldDB" id="A0A1F5NWY1"/>
<evidence type="ECO:0000256" key="2">
    <source>
        <dbReference type="SAM" id="Phobius"/>
    </source>
</evidence>
<protein>
    <recommendedName>
        <fullName evidence="3">Cell envelope-related transcriptional attenuator domain-containing protein</fullName>
    </recommendedName>
</protein>
<reference evidence="4 5" key="1">
    <citation type="journal article" date="2016" name="Nat. Commun.">
        <title>Thousands of microbial genomes shed light on interconnected biogeochemical processes in an aquifer system.</title>
        <authorList>
            <person name="Anantharaman K."/>
            <person name="Brown C.T."/>
            <person name="Hug L.A."/>
            <person name="Sharon I."/>
            <person name="Castelle C.J."/>
            <person name="Probst A.J."/>
            <person name="Thomas B.C."/>
            <person name="Singh A."/>
            <person name="Wilkins M.J."/>
            <person name="Karaoz U."/>
            <person name="Brodie E.L."/>
            <person name="Williams K.H."/>
            <person name="Hubbard S.S."/>
            <person name="Banfield J.F."/>
        </authorList>
    </citation>
    <scope>NUCLEOTIDE SEQUENCE [LARGE SCALE GENOMIC DNA]</scope>
</reference>
<dbReference type="Gene3D" id="3.40.630.190">
    <property type="entry name" value="LCP protein"/>
    <property type="match status" value="1"/>
</dbReference>
<evidence type="ECO:0000256" key="1">
    <source>
        <dbReference type="ARBA" id="ARBA00006068"/>
    </source>
</evidence>
<keyword evidence="2" id="KW-1133">Transmembrane helix</keyword>
<feature type="transmembrane region" description="Helical" evidence="2">
    <location>
        <begin position="23"/>
        <end position="45"/>
    </location>
</feature>
<gene>
    <name evidence="4" type="ORF">A2826_02550</name>
</gene>
<feature type="domain" description="Cell envelope-related transcriptional attenuator" evidence="3">
    <location>
        <begin position="101"/>
        <end position="267"/>
    </location>
</feature>
<dbReference type="Pfam" id="PF03816">
    <property type="entry name" value="LytR_cpsA_psr"/>
    <property type="match status" value="1"/>
</dbReference>
<comment type="similarity">
    <text evidence="1">Belongs to the LytR/CpsA/Psr (LCP) family.</text>
</comment>
<dbReference type="EMBL" id="MFEI01000002">
    <property type="protein sequence ID" value="OGE81830.1"/>
    <property type="molecule type" value="Genomic_DNA"/>
</dbReference>
<dbReference type="NCBIfam" id="TIGR00350">
    <property type="entry name" value="lytR_cpsA_psr"/>
    <property type="match status" value="1"/>
</dbReference>